<gene>
    <name evidence="2" type="ORF">WJX75_005244</name>
</gene>
<comment type="caution">
    <text evidence="2">The sequence shown here is derived from an EMBL/GenBank/DDBJ whole genome shotgun (WGS) entry which is preliminary data.</text>
</comment>
<dbReference type="InterPro" id="IPR036412">
    <property type="entry name" value="HAD-like_sf"/>
</dbReference>
<dbReference type="InterPro" id="IPR004274">
    <property type="entry name" value="FCP1_dom"/>
</dbReference>
<evidence type="ECO:0000259" key="1">
    <source>
        <dbReference type="SMART" id="SM00577"/>
    </source>
</evidence>
<evidence type="ECO:0000313" key="2">
    <source>
        <dbReference type="EMBL" id="KAK9905725.1"/>
    </source>
</evidence>
<evidence type="ECO:0000313" key="3">
    <source>
        <dbReference type="Proteomes" id="UP001491310"/>
    </source>
</evidence>
<dbReference type="InterPro" id="IPR023214">
    <property type="entry name" value="HAD_sf"/>
</dbReference>
<dbReference type="SUPFAM" id="SSF56784">
    <property type="entry name" value="HAD-like"/>
    <property type="match status" value="1"/>
</dbReference>
<dbReference type="Gene3D" id="3.40.50.1000">
    <property type="entry name" value="HAD superfamily/HAD-like"/>
    <property type="match status" value="1"/>
</dbReference>
<dbReference type="Proteomes" id="UP001491310">
    <property type="component" value="Unassembled WGS sequence"/>
</dbReference>
<dbReference type="SMART" id="SM00577">
    <property type="entry name" value="CPDc"/>
    <property type="match status" value="1"/>
</dbReference>
<sequence length="209" mass="22746">MKAHEPPKTGWGVTRRGPVEELALEFGGLRLGGRARSNLDKVDTGKPSVLFDINGSLLHRKSVPGSAGVLTMRPGLKALARLTEHFNLGLYTSAAPRTVTSILPQLDDHIGQGPIFRSSKLDQVVLVDGDVFKAVPGEESNLIYMPAWKKGDMDDDLLPRLVNLLLRYRVRMTDGDVRDFTAEITEALVASRDDPAIPDRAAPAAINSK</sequence>
<name>A0ABR2YI05_9CHLO</name>
<reference evidence="2 3" key="1">
    <citation type="journal article" date="2024" name="Nat. Commun.">
        <title>Phylogenomics reveals the evolutionary origins of lichenization in chlorophyte algae.</title>
        <authorList>
            <person name="Puginier C."/>
            <person name="Libourel C."/>
            <person name="Otte J."/>
            <person name="Skaloud P."/>
            <person name="Haon M."/>
            <person name="Grisel S."/>
            <person name="Petersen M."/>
            <person name="Berrin J.G."/>
            <person name="Delaux P.M."/>
            <person name="Dal Grande F."/>
            <person name="Keller J."/>
        </authorList>
    </citation>
    <scope>NUCLEOTIDE SEQUENCE [LARGE SCALE GENOMIC DNA]</scope>
    <source>
        <strain evidence="2 3">SAG 216-7</strain>
    </source>
</reference>
<keyword evidence="3" id="KW-1185">Reference proteome</keyword>
<protein>
    <recommendedName>
        <fullName evidence="1">FCP1 homology domain-containing protein</fullName>
    </recommendedName>
</protein>
<accession>A0ABR2YI05</accession>
<organism evidence="2 3">
    <name type="scientific">Coccomyxa subellipsoidea</name>
    <dbReference type="NCBI Taxonomy" id="248742"/>
    <lineage>
        <taxon>Eukaryota</taxon>
        <taxon>Viridiplantae</taxon>
        <taxon>Chlorophyta</taxon>
        <taxon>core chlorophytes</taxon>
        <taxon>Trebouxiophyceae</taxon>
        <taxon>Trebouxiophyceae incertae sedis</taxon>
        <taxon>Coccomyxaceae</taxon>
        <taxon>Coccomyxa</taxon>
    </lineage>
</organism>
<feature type="domain" description="FCP1 homology" evidence="1">
    <location>
        <begin position="45"/>
        <end position="155"/>
    </location>
</feature>
<proteinExistence type="predicted"/>
<dbReference type="EMBL" id="JALJOT010000011">
    <property type="protein sequence ID" value="KAK9905725.1"/>
    <property type="molecule type" value="Genomic_DNA"/>
</dbReference>